<evidence type="ECO:0000313" key="1">
    <source>
        <dbReference type="EMBL" id="OHA68763.1"/>
    </source>
</evidence>
<dbReference type="Proteomes" id="UP000179258">
    <property type="component" value="Unassembled WGS sequence"/>
</dbReference>
<dbReference type="AlphaFoldDB" id="A0A1G2R7G4"/>
<comment type="caution">
    <text evidence="1">The sequence shown here is derived from an EMBL/GenBank/DDBJ whole genome shotgun (WGS) entry which is preliminary data.</text>
</comment>
<sequence length="80" mass="9168">MTKKARQEMLDLLTDFHEKVVYPAMETLVKDNGENIKEELGAKIDAIDLRLTKIIDHHSEKLDDHDRRLGRLEEAVSLAG</sequence>
<name>A0A1G2R7G4_9BACT</name>
<evidence type="ECO:0000313" key="2">
    <source>
        <dbReference type="Proteomes" id="UP000179258"/>
    </source>
</evidence>
<gene>
    <name evidence="1" type="ORF">A3D59_01110</name>
</gene>
<accession>A0A1G2R7G4</accession>
<dbReference type="EMBL" id="MHTX01000008">
    <property type="protein sequence ID" value="OHA68763.1"/>
    <property type="molecule type" value="Genomic_DNA"/>
</dbReference>
<protein>
    <submittedName>
        <fullName evidence="1">Uncharacterized protein</fullName>
    </submittedName>
</protein>
<reference evidence="1 2" key="1">
    <citation type="journal article" date="2016" name="Nat. Commun.">
        <title>Thousands of microbial genomes shed light on interconnected biogeochemical processes in an aquifer system.</title>
        <authorList>
            <person name="Anantharaman K."/>
            <person name="Brown C.T."/>
            <person name="Hug L.A."/>
            <person name="Sharon I."/>
            <person name="Castelle C.J."/>
            <person name="Probst A.J."/>
            <person name="Thomas B.C."/>
            <person name="Singh A."/>
            <person name="Wilkins M.J."/>
            <person name="Karaoz U."/>
            <person name="Brodie E.L."/>
            <person name="Williams K.H."/>
            <person name="Hubbard S.S."/>
            <person name="Banfield J.F."/>
        </authorList>
    </citation>
    <scope>NUCLEOTIDE SEQUENCE [LARGE SCALE GENOMIC DNA]</scope>
</reference>
<proteinExistence type="predicted"/>
<organism evidence="1 2">
    <name type="scientific">Candidatus Wildermuthbacteria bacterium RIFCSPHIGHO2_02_FULL_47_17</name>
    <dbReference type="NCBI Taxonomy" id="1802452"/>
    <lineage>
        <taxon>Bacteria</taxon>
        <taxon>Candidatus Wildermuthiibacteriota</taxon>
    </lineage>
</organism>